<name>A0AAE0NIJ0_9PEZI</name>
<sequence length="357" mass="39492">MCCEGGTKGRQCGQLCVTGVNPFTEDGTVTEQTGNWDGEERRTRRCTRDVEDILVRARCEAGPKRSGCIREQPVAISRNLCRDGRQSGRKAEGAILANEWVPSSLDLRARQGRPSKNTSSCLNCPRQPGTIPTSHCTASETLEQAQLRGQERSGQKPDVVGNPPGKWQAWSSAPRSSINPDLVWPLAPQQAWSRDRASAGVRSKESGPKRPRHGASYQFAIMWVVCHLHQSAPRRPRNQETCPIIFLCRCVRQVREDPGVLLLPIIPSCFVSVVRLQMLEIATRRTESDKHCTSRQSAPSGRSGHRISRLTACDTKSQKTKARRLSAASSYCNVLARLVGARHVWFCSVAPKFSQGL</sequence>
<feature type="region of interest" description="Disordered" evidence="1">
    <location>
        <begin position="110"/>
        <end position="135"/>
    </location>
</feature>
<evidence type="ECO:0000256" key="1">
    <source>
        <dbReference type="SAM" id="MobiDB-lite"/>
    </source>
</evidence>
<evidence type="ECO:0000313" key="2">
    <source>
        <dbReference type="EMBL" id="KAK3382173.1"/>
    </source>
</evidence>
<dbReference type="Proteomes" id="UP001287356">
    <property type="component" value="Unassembled WGS sequence"/>
</dbReference>
<reference evidence="2" key="1">
    <citation type="journal article" date="2023" name="Mol. Phylogenet. Evol.">
        <title>Genome-scale phylogeny and comparative genomics of the fungal order Sordariales.</title>
        <authorList>
            <person name="Hensen N."/>
            <person name="Bonometti L."/>
            <person name="Westerberg I."/>
            <person name="Brannstrom I.O."/>
            <person name="Guillou S."/>
            <person name="Cros-Aarteil S."/>
            <person name="Calhoun S."/>
            <person name="Haridas S."/>
            <person name="Kuo A."/>
            <person name="Mondo S."/>
            <person name="Pangilinan J."/>
            <person name="Riley R."/>
            <person name="LaButti K."/>
            <person name="Andreopoulos B."/>
            <person name="Lipzen A."/>
            <person name="Chen C."/>
            <person name="Yan M."/>
            <person name="Daum C."/>
            <person name="Ng V."/>
            <person name="Clum A."/>
            <person name="Steindorff A."/>
            <person name="Ohm R.A."/>
            <person name="Martin F."/>
            <person name="Silar P."/>
            <person name="Natvig D.O."/>
            <person name="Lalanne C."/>
            <person name="Gautier V."/>
            <person name="Ament-Velasquez S.L."/>
            <person name="Kruys A."/>
            <person name="Hutchinson M.I."/>
            <person name="Powell A.J."/>
            <person name="Barry K."/>
            <person name="Miller A.N."/>
            <person name="Grigoriev I.V."/>
            <person name="Debuchy R."/>
            <person name="Gladieux P."/>
            <person name="Hiltunen Thoren M."/>
            <person name="Johannesson H."/>
        </authorList>
    </citation>
    <scope>NUCLEOTIDE SEQUENCE</scope>
    <source>
        <strain evidence="2">CBS 958.72</strain>
    </source>
</reference>
<accession>A0AAE0NIJ0</accession>
<keyword evidence="3" id="KW-1185">Reference proteome</keyword>
<proteinExistence type="predicted"/>
<feature type="region of interest" description="Disordered" evidence="1">
    <location>
        <begin position="148"/>
        <end position="175"/>
    </location>
</feature>
<reference evidence="2" key="2">
    <citation type="submission" date="2023-06" db="EMBL/GenBank/DDBJ databases">
        <authorList>
            <consortium name="Lawrence Berkeley National Laboratory"/>
            <person name="Haridas S."/>
            <person name="Hensen N."/>
            <person name="Bonometti L."/>
            <person name="Westerberg I."/>
            <person name="Brannstrom I.O."/>
            <person name="Guillou S."/>
            <person name="Cros-Aarteil S."/>
            <person name="Calhoun S."/>
            <person name="Kuo A."/>
            <person name="Mondo S."/>
            <person name="Pangilinan J."/>
            <person name="Riley R."/>
            <person name="Labutti K."/>
            <person name="Andreopoulos B."/>
            <person name="Lipzen A."/>
            <person name="Chen C."/>
            <person name="Yanf M."/>
            <person name="Daum C."/>
            <person name="Ng V."/>
            <person name="Clum A."/>
            <person name="Steindorff A."/>
            <person name="Ohm R."/>
            <person name="Martin F."/>
            <person name="Silar P."/>
            <person name="Natvig D."/>
            <person name="Lalanne C."/>
            <person name="Gautier V."/>
            <person name="Ament-Velasquez S.L."/>
            <person name="Kruys A."/>
            <person name="Hutchinson M.I."/>
            <person name="Powell A.J."/>
            <person name="Barry K."/>
            <person name="Miller A.N."/>
            <person name="Grigoriev I.V."/>
            <person name="Debuchy R."/>
            <person name="Gladieux P."/>
            <person name="Thoren M.H."/>
            <person name="Johannesson H."/>
        </authorList>
    </citation>
    <scope>NUCLEOTIDE SEQUENCE</scope>
    <source>
        <strain evidence="2">CBS 958.72</strain>
    </source>
</reference>
<gene>
    <name evidence="2" type="ORF">B0T24DRAFT_2493</name>
</gene>
<evidence type="ECO:0000313" key="3">
    <source>
        <dbReference type="Proteomes" id="UP001287356"/>
    </source>
</evidence>
<protein>
    <submittedName>
        <fullName evidence="2">Uncharacterized protein</fullName>
    </submittedName>
</protein>
<comment type="caution">
    <text evidence="2">The sequence shown here is derived from an EMBL/GenBank/DDBJ whole genome shotgun (WGS) entry which is preliminary data.</text>
</comment>
<dbReference type="AlphaFoldDB" id="A0AAE0NIJ0"/>
<dbReference type="EMBL" id="JAULSN010000001">
    <property type="protein sequence ID" value="KAK3382173.1"/>
    <property type="molecule type" value="Genomic_DNA"/>
</dbReference>
<organism evidence="2 3">
    <name type="scientific">Lasiosphaeria ovina</name>
    <dbReference type="NCBI Taxonomy" id="92902"/>
    <lineage>
        <taxon>Eukaryota</taxon>
        <taxon>Fungi</taxon>
        <taxon>Dikarya</taxon>
        <taxon>Ascomycota</taxon>
        <taxon>Pezizomycotina</taxon>
        <taxon>Sordariomycetes</taxon>
        <taxon>Sordariomycetidae</taxon>
        <taxon>Sordariales</taxon>
        <taxon>Lasiosphaeriaceae</taxon>
        <taxon>Lasiosphaeria</taxon>
    </lineage>
</organism>